<evidence type="ECO:0000256" key="6">
    <source>
        <dbReference type="ARBA" id="ARBA00022824"/>
    </source>
</evidence>
<dbReference type="RefSeq" id="XP_002117490.1">
    <property type="nucleotide sequence ID" value="XM_002117454.1"/>
</dbReference>
<dbReference type="STRING" id="10228.B3SB60"/>
<dbReference type="InterPro" id="IPR011989">
    <property type="entry name" value="ARM-like"/>
</dbReference>
<dbReference type="eggNOG" id="KOG2160">
    <property type="taxonomic scope" value="Eukaryota"/>
</dbReference>
<evidence type="ECO:0000256" key="5">
    <source>
        <dbReference type="ARBA" id="ARBA00022729"/>
    </source>
</evidence>
<keyword evidence="13" id="KW-1185">Reference proteome</keyword>
<accession>B3SB60</accession>
<comment type="subcellular location">
    <subcellularLocation>
        <location evidence="1">Endoplasmic reticulum lumen</location>
    </subcellularLocation>
</comment>
<dbReference type="PANTHER" id="PTHR19316">
    <property type="entry name" value="PROTEIN FOLDING REGULATOR"/>
    <property type="match status" value="1"/>
</dbReference>
<dbReference type="Proteomes" id="UP000009022">
    <property type="component" value="Unassembled WGS sequence"/>
</dbReference>
<dbReference type="Pfam" id="PF08609">
    <property type="entry name" value="Fes1"/>
    <property type="match status" value="1"/>
</dbReference>
<evidence type="ECO:0000256" key="9">
    <source>
        <dbReference type="ARBA" id="ARBA00023180"/>
    </source>
</evidence>
<comment type="similarity">
    <text evidence="2">Belongs to the SIL1 family.</text>
</comment>
<dbReference type="PROSITE" id="PS51257">
    <property type="entry name" value="PROKAR_LIPOPROTEIN"/>
    <property type="match status" value="1"/>
</dbReference>
<dbReference type="HOGENOM" id="CLU_046547_1_0_1"/>
<feature type="chain" id="PRO_5002798587" description="Nucleotide exchange factor SIL1" evidence="10">
    <location>
        <begin position="30"/>
        <end position="451"/>
    </location>
</feature>
<dbReference type="GO" id="GO:0015031">
    <property type="term" value="P:protein transport"/>
    <property type="evidence" value="ECO:0007669"/>
    <property type="project" value="UniProtKB-KW"/>
</dbReference>
<evidence type="ECO:0000256" key="8">
    <source>
        <dbReference type="ARBA" id="ARBA00023010"/>
    </source>
</evidence>
<evidence type="ECO:0000259" key="11">
    <source>
        <dbReference type="Pfam" id="PF08609"/>
    </source>
</evidence>
<dbReference type="InterPro" id="IPR013918">
    <property type="entry name" value="Nucleotide_exch_fac_Fes1"/>
</dbReference>
<evidence type="ECO:0000256" key="2">
    <source>
        <dbReference type="ARBA" id="ARBA00010588"/>
    </source>
</evidence>
<evidence type="ECO:0000256" key="4">
    <source>
        <dbReference type="ARBA" id="ARBA00022448"/>
    </source>
</evidence>
<dbReference type="KEGG" id="tad:TRIADDRAFT_61500"/>
<dbReference type="GO" id="GO:0000774">
    <property type="term" value="F:adenyl-nucleotide exchange factor activity"/>
    <property type="evidence" value="ECO:0000318"/>
    <property type="project" value="GO_Central"/>
</dbReference>
<keyword evidence="8" id="KW-0811">Translocation</keyword>
<proteinExistence type="inferred from homology"/>
<dbReference type="PhylomeDB" id="B3SB60"/>
<dbReference type="FunCoup" id="B3SB60">
    <property type="interactions" value="1060"/>
</dbReference>
<name>B3SB60_TRIAD</name>
<dbReference type="SUPFAM" id="SSF48371">
    <property type="entry name" value="ARM repeat"/>
    <property type="match status" value="1"/>
</dbReference>
<evidence type="ECO:0000256" key="10">
    <source>
        <dbReference type="SAM" id="SignalP"/>
    </source>
</evidence>
<dbReference type="GO" id="GO:0005783">
    <property type="term" value="C:endoplasmic reticulum"/>
    <property type="evidence" value="ECO:0000318"/>
    <property type="project" value="GO_Central"/>
</dbReference>
<feature type="domain" description="Nucleotide exchange factor Fes1" evidence="11">
    <location>
        <begin position="169"/>
        <end position="224"/>
    </location>
</feature>
<evidence type="ECO:0000256" key="7">
    <source>
        <dbReference type="ARBA" id="ARBA00022927"/>
    </source>
</evidence>
<dbReference type="OMA" id="FQPTHEW"/>
<keyword evidence="4" id="KW-0813">Transport</keyword>
<dbReference type="GeneID" id="6758649"/>
<dbReference type="InParanoid" id="B3SB60"/>
<protein>
    <recommendedName>
        <fullName evidence="3">Nucleotide exchange factor SIL1</fullName>
    </recommendedName>
</protein>
<dbReference type="CTD" id="6758649"/>
<dbReference type="EMBL" id="DS985263">
    <property type="protein sequence ID" value="EDV20106.1"/>
    <property type="molecule type" value="Genomic_DNA"/>
</dbReference>
<reference evidence="12 13" key="1">
    <citation type="journal article" date="2008" name="Nature">
        <title>The Trichoplax genome and the nature of placozoans.</title>
        <authorList>
            <person name="Srivastava M."/>
            <person name="Begovic E."/>
            <person name="Chapman J."/>
            <person name="Putnam N.H."/>
            <person name="Hellsten U."/>
            <person name="Kawashima T."/>
            <person name="Kuo A."/>
            <person name="Mitros T."/>
            <person name="Salamov A."/>
            <person name="Carpenter M.L."/>
            <person name="Signorovitch A.Y."/>
            <person name="Moreno M.A."/>
            <person name="Kamm K."/>
            <person name="Grimwood J."/>
            <person name="Schmutz J."/>
            <person name="Shapiro H."/>
            <person name="Grigoriev I.V."/>
            <person name="Buss L.W."/>
            <person name="Schierwater B."/>
            <person name="Dellaporta S.L."/>
            <person name="Rokhsar D.S."/>
        </authorList>
    </citation>
    <scope>NUCLEOTIDE SEQUENCE [LARGE SCALE GENOMIC DNA]</scope>
    <source>
        <strain evidence="12 13">Grell-BS-1999</strain>
    </source>
</reference>
<sequence>MVKILQNPNTVMRWLLLSFYALLIGSLSCHGNDQHGNQAIAIVDSEVENKDSTATSHDKLNQIDYDDLNVFQPTSEWQTVYEGQAIPAGLHVRMNLATGKKEAKLMEDGTNKEKEKTTGPNFQNGIPYTKKELKQLLQNMPKDNKAGETFVISDEDRERVKTSYKSIEEIKDDLGKLHANIKTDAQVLQSNIDTLKDKSTSKDDRMTALESIEYLVHQIDNAKDFHTMKGYQLILHDLNGTDVNIKSIAFQIIGAAVQSNLDVQRIMLDLGILPIIFNGIDAKEEFIIRRRSLYALSSLLRNFPPAQMEFLRRGGMTVLTKIFLEGGTEVLRIKALALISDLLKENHTNYQAEDNISITGRILDELIERKWCKFMPILLQTTDYDATERVLVAMNTVVAYCKEEFDKDNVSTKLKNSVEKWKKLIAEDDDNSFYSELIDLSVRLQNKLSIS</sequence>
<keyword evidence="5 10" id="KW-0732">Signal</keyword>
<dbReference type="GO" id="GO:0005788">
    <property type="term" value="C:endoplasmic reticulum lumen"/>
    <property type="evidence" value="ECO:0007669"/>
    <property type="project" value="UniProtKB-SubCell"/>
</dbReference>
<keyword evidence="6" id="KW-0256">Endoplasmic reticulum</keyword>
<dbReference type="PANTHER" id="PTHR19316:SF35">
    <property type="entry name" value="NUCLEOTIDE EXCHANGE FACTOR SIL1"/>
    <property type="match status" value="1"/>
</dbReference>
<evidence type="ECO:0000256" key="3">
    <source>
        <dbReference type="ARBA" id="ARBA00015352"/>
    </source>
</evidence>
<gene>
    <name evidence="12" type="ORF">TRIADDRAFT_61500</name>
</gene>
<evidence type="ECO:0000256" key="1">
    <source>
        <dbReference type="ARBA" id="ARBA00004319"/>
    </source>
</evidence>
<dbReference type="AlphaFoldDB" id="B3SB60"/>
<evidence type="ECO:0000313" key="13">
    <source>
        <dbReference type="Proteomes" id="UP000009022"/>
    </source>
</evidence>
<dbReference type="OrthoDB" id="448649at2759"/>
<evidence type="ECO:0000313" key="12">
    <source>
        <dbReference type="EMBL" id="EDV20106.1"/>
    </source>
</evidence>
<keyword evidence="9" id="KW-0325">Glycoprotein</keyword>
<dbReference type="InterPro" id="IPR050693">
    <property type="entry name" value="Hsp70_NEF-Inhibitors"/>
</dbReference>
<feature type="signal peptide" evidence="10">
    <location>
        <begin position="1"/>
        <end position="29"/>
    </location>
</feature>
<keyword evidence="7" id="KW-0653">Protein transport</keyword>
<organism evidence="12 13">
    <name type="scientific">Trichoplax adhaerens</name>
    <name type="common">Trichoplax reptans</name>
    <dbReference type="NCBI Taxonomy" id="10228"/>
    <lineage>
        <taxon>Eukaryota</taxon>
        <taxon>Metazoa</taxon>
        <taxon>Placozoa</taxon>
        <taxon>Uniplacotomia</taxon>
        <taxon>Trichoplacea</taxon>
        <taxon>Trichoplacidae</taxon>
        <taxon>Trichoplax</taxon>
    </lineage>
</organism>
<dbReference type="Gene3D" id="1.25.10.10">
    <property type="entry name" value="Leucine-rich Repeat Variant"/>
    <property type="match status" value="1"/>
</dbReference>
<dbReference type="InterPro" id="IPR016024">
    <property type="entry name" value="ARM-type_fold"/>
</dbReference>